<dbReference type="RefSeq" id="WP_012866951.1">
    <property type="nucleotide sequence ID" value="NC_013521.1"/>
</dbReference>
<organism evidence="2 3">
    <name type="scientific">Sanguibacter keddieii (strain ATCC 51767 / DSM 10542 / NCFB 3025 / ST-74)</name>
    <dbReference type="NCBI Taxonomy" id="446469"/>
    <lineage>
        <taxon>Bacteria</taxon>
        <taxon>Bacillati</taxon>
        <taxon>Actinomycetota</taxon>
        <taxon>Actinomycetes</taxon>
        <taxon>Micrococcales</taxon>
        <taxon>Sanguibacteraceae</taxon>
        <taxon>Sanguibacter</taxon>
    </lineage>
</organism>
<accession>D1BHG2</accession>
<evidence type="ECO:0000313" key="2">
    <source>
        <dbReference type="EMBL" id="ACZ21882.1"/>
    </source>
</evidence>
<dbReference type="EMBL" id="CP001819">
    <property type="protein sequence ID" value="ACZ21882.1"/>
    <property type="molecule type" value="Genomic_DNA"/>
</dbReference>
<proteinExistence type="predicted"/>
<dbReference type="OrthoDB" id="4391631at2"/>
<protein>
    <submittedName>
        <fullName evidence="2">Uncharacterized protein</fullName>
    </submittedName>
</protein>
<evidence type="ECO:0000313" key="3">
    <source>
        <dbReference type="Proteomes" id="UP000000322"/>
    </source>
</evidence>
<keyword evidence="3" id="KW-1185">Reference proteome</keyword>
<dbReference type="AlphaFoldDB" id="D1BHG2"/>
<sequence>MSDEIEIINDGEGVAILGDPAVVEQYLSSVGLESKELPTRRLGASMSAAAGIAQAGSGIAASSGRWVKLTEKSAAALKQSTLMKGSSTGVSRAVLTENGGKIKGILEIVQTPASILTNPAMLAGVSGIMAQVAMQQAMDEINDYLAVIDAKVDDVLRAQENAVLADMIGVDLILAEAMTLREHTGRVSDVTWSKVQSTSFSIARTQAYALGEIKGISEKLEKQVQVGEIASLSATSRAKVLDWLAVLARCCALQDGIAVLELDRVLDSSPEDLETHRSGVLAARRDRVQLIVRSTQSLLERVDAASQSANTKVLLHPVAARTVVQVGNHVTRDVLDFQLRLGVDGERGALEARRWRDAVGDVRDRTMETGMVGVAVAAKLGNDTVGRTRSMTGRAAGGAARRLARLRGGDQGEQAVEKTSEDPGYDE</sequence>
<feature type="compositionally biased region" description="Basic and acidic residues" evidence="1">
    <location>
        <begin position="407"/>
        <end position="421"/>
    </location>
</feature>
<gene>
    <name evidence="2" type="ordered locus">Sked_19570</name>
</gene>
<dbReference type="HOGENOM" id="CLU_053811_0_0_11"/>
<dbReference type="STRING" id="446469.Sked_19570"/>
<reference evidence="2 3" key="1">
    <citation type="journal article" date="2009" name="Stand. Genomic Sci.">
        <title>Complete genome sequence of Sanguibacter keddieii type strain (ST-74).</title>
        <authorList>
            <person name="Ivanova N."/>
            <person name="Sikorski J."/>
            <person name="Sims D."/>
            <person name="Brettin T."/>
            <person name="Detter J.C."/>
            <person name="Han C."/>
            <person name="Lapidus A."/>
            <person name="Copeland A."/>
            <person name="Glavina Del Rio T."/>
            <person name="Nolan M."/>
            <person name="Chen F."/>
            <person name="Lucas S."/>
            <person name="Tice H."/>
            <person name="Cheng J.F."/>
            <person name="Bruce D."/>
            <person name="Goodwin L."/>
            <person name="Pitluck S."/>
            <person name="Pati A."/>
            <person name="Mavromatis K."/>
            <person name="Chen A."/>
            <person name="Palaniappan K."/>
            <person name="D'haeseleer P."/>
            <person name="Chain P."/>
            <person name="Bristow J."/>
            <person name="Eisen J.A."/>
            <person name="Markowitz V."/>
            <person name="Hugenholtz P."/>
            <person name="Goker M."/>
            <person name="Pukall R."/>
            <person name="Klenk H.P."/>
            <person name="Kyrpides N.C."/>
        </authorList>
    </citation>
    <scope>NUCLEOTIDE SEQUENCE [LARGE SCALE GENOMIC DNA]</scope>
    <source>
        <strain evidence="3">ATCC 51767 / DSM 10542 / NCFB 3025 / ST-74</strain>
    </source>
</reference>
<dbReference type="eggNOG" id="ENOG502Z8FT">
    <property type="taxonomic scope" value="Bacteria"/>
</dbReference>
<feature type="region of interest" description="Disordered" evidence="1">
    <location>
        <begin position="390"/>
        <end position="427"/>
    </location>
</feature>
<dbReference type="Proteomes" id="UP000000322">
    <property type="component" value="Chromosome"/>
</dbReference>
<evidence type="ECO:0000256" key="1">
    <source>
        <dbReference type="SAM" id="MobiDB-lite"/>
    </source>
</evidence>
<dbReference type="KEGG" id="ske:Sked_19570"/>
<name>D1BHG2_SANKS</name>